<protein>
    <recommendedName>
        <fullName evidence="4">BTB domain-containing protein</fullName>
    </recommendedName>
</protein>
<feature type="region of interest" description="Disordered" evidence="1">
    <location>
        <begin position="277"/>
        <end position="373"/>
    </location>
</feature>
<dbReference type="VEuPathDB" id="FungiDB:yc1106_01189"/>
<organism evidence="2 3">
    <name type="scientific">Curvularia clavata</name>
    <dbReference type="NCBI Taxonomy" id="95742"/>
    <lineage>
        <taxon>Eukaryota</taxon>
        <taxon>Fungi</taxon>
        <taxon>Dikarya</taxon>
        <taxon>Ascomycota</taxon>
        <taxon>Pezizomycotina</taxon>
        <taxon>Dothideomycetes</taxon>
        <taxon>Pleosporomycetidae</taxon>
        <taxon>Pleosporales</taxon>
        <taxon>Pleosporineae</taxon>
        <taxon>Pleosporaceae</taxon>
        <taxon>Curvularia</taxon>
    </lineage>
</organism>
<evidence type="ECO:0000313" key="2">
    <source>
        <dbReference type="EMBL" id="USP73915.1"/>
    </source>
</evidence>
<dbReference type="Proteomes" id="UP001056012">
    <property type="component" value="Chromosome 1"/>
</dbReference>
<feature type="compositionally biased region" description="Basic and acidic residues" evidence="1">
    <location>
        <begin position="305"/>
        <end position="319"/>
    </location>
</feature>
<proteinExistence type="predicted"/>
<gene>
    <name evidence="2" type="ORF">yc1106_01189</name>
</gene>
<dbReference type="AlphaFoldDB" id="A0A9Q9DP89"/>
<evidence type="ECO:0000256" key="1">
    <source>
        <dbReference type="SAM" id="MobiDB-lite"/>
    </source>
</evidence>
<accession>A0A9Q9DP89</accession>
<keyword evidence="3" id="KW-1185">Reference proteome</keyword>
<sequence>MSPQAQRAYLSGAALEPGTPGTITITVGTTEPRPSWTIPKTLLAERSHVFKSLFNEDTKVSDKHLPAITPNAFANFADYIRSSIYSTNTQVTGYNDIHAHVDACILGAQLGADEYRKAALRSLHALFTPGAHASNWNASRSIVGAKEMQYVCEHTSAATLVFAPCVTDIAAMMRGLRYLCYDALASHWTQRNVIFFSSSRSSKLGWGLWRGVSGASSSSSKQIPPLPPPRSTWSDLFERFPEFRERIVKTSDVAGLARARLLKDVKEYYLVFRDEDSDTSGLTSDSGSDDDSDSEGCRKLRKMFKSREGKSDAAPEKRQKLTLKLKGLGGTREGGVRMEEQESRQTPEADTRPQHIENIDTQTQEMGTQTDEIEEDMTPQYIEDIDADGDEGELPVIYRVDAHEGDRVMPE</sequence>
<dbReference type="OrthoDB" id="3690217at2759"/>
<name>A0A9Q9DP89_CURCL</name>
<evidence type="ECO:0008006" key="4">
    <source>
        <dbReference type="Google" id="ProtNLM"/>
    </source>
</evidence>
<dbReference type="EMBL" id="CP089274">
    <property type="protein sequence ID" value="USP73915.1"/>
    <property type="molecule type" value="Genomic_DNA"/>
</dbReference>
<evidence type="ECO:0000313" key="3">
    <source>
        <dbReference type="Proteomes" id="UP001056012"/>
    </source>
</evidence>
<feature type="compositionally biased region" description="Polar residues" evidence="1">
    <location>
        <begin position="359"/>
        <end position="370"/>
    </location>
</feature>
<feature type="compositionally biased region" description="Basic and acidic residues" evidence="1">
    <location>
        <begin position="334"/>
        <end position="358"/>
    </location>
</feature>
<reference evidence="2" key="1">
    <citation type="submission" date="2021-12" db="EMBL/GenBank/DDBJ databases">
        <title>Curvularia clavata genome.</title>
        <authorList>
            <person name="Cao Y."/>
        </authorList>
    </citation>
    <scope>NUCLEOTIDE SEQUENCE</scope>
    <source>
        <strain evidence="2">Yc1106</strain>
    </source>
</reference>